<protein>
    <recommendedName>
        <fullName evidence="5">DNA topoisomerase</fullName>
        <ecNumber evidence="5">5.6.2.1</ecNumber>
    </recommendedName>
</protein>
<reference evidence="7 8" key="1">
    <citation type="submission" date="2019-03" db="EMBL/GenBank/DDBJ databases">
        <title>An improved genome assembly of the fluke Schistosoma japonicum.</title>
        <authorList>
            <person name="Hu W."/>
            <person name="Luo F."/>
            <person name="Yin M."/>
            <person name="Mo X."/>
            <person name="Sun C."/>
            <person name="Wu Q."/>
            <person name="Zhu B."/>
            <person name="Xiang M."/>
            <person name="Wang J."/>
            <person name="Wang Y."/>
            <person name="Zhang T."/>
            <person name="Xu B."/>
            <person name="Zheng H."/>
            <person name="Feng Z."/>
        </authorList>
    </citation>
    <scope>NUCLEOTIDE SEQUENCE [LARGE SCALE GENOMIC DNA]</scope>
    <source>
        <strain evidence="7">HuSjv2</strain>
        <tissue evidence="7">Worms</tissue>
    </source>
</reference>
<dbReference type="GO" id="GO:0005634">
    <property type="term" value="C:nucleus"/>
    <property type="evidence" value="ECO:0007669"/>
    <property type="project" value="TreeGrafter"/>
</dbReference>
<feature type="non-terminal residue" evidence="7">
    <location>
        <position position="133"/>
    </location>
</feature>
<organism evidence="7 8">
    <name type="scientific">Schistosoma japonicum</name>
    <name type="common">Blood fluke</name>
    <dbReference type="NCBI Taxonomy" id="6182"/>
    <lineage>
        <taxon>Eukaryota</taxon>
        <taxon>Metazoa</taxon>
        <taxon>Spiralia</taxon>
        <taxon>Lophotrochozoa</taxon>
        <taxon>Platyhelminthes</taxon>
        <taxon>Trematoda</taxon>
        <taxon>Digenea</taxon>
        <taxon>Strigeidida</taxon>
        <taxon>Schistosomatoidea</taxon>
        <taxon>Schistosomatidae</taxon>
        <taxon>Schistosoma</taxon>
    </lineage>
</organism>
<keyword evidence="8" id="KW-1185">Reference proteome</keyword>
<evidence type="ECO:0000256" key="2">
    <source>
        <dbReference type="ARBA" id="ARBA00023029"/>
    </source>
</evidence>
<sequence>MKVLNVAEKNDAAKNIADILSRGRMLRKEGLSKFNKLYEFSMNLNGQDVTMLMTSVSGHLTNYDFLPNYKSWHSCDPMLLFDAPIVKQVLKDYEPIKQTLQREVRSCQMLIIWTDCDREGENIGVEVINVCKE</sequence>
<evidence type="ECO:0000259" key="6">
    <source>
        <dbReference type="PROSITE" id="PS50880"/>
    </source>
</evidence>
<dbReference type="InterPro" id="IPR006171">
    <property type="entry name" value="TOPRIM_dom"/>
</dbReference>
<comment type="similarity">
    <text evidence="1 5">Belongs to the type IA topoisomerase family.</text>
</comment>
<gene>
    <name evidence="7" type="ORF">EWB00_009894</name>
</gene>
<evidence type="ECO:0000256" key="3">
    <source>
        <dbReference type="ARBA" id="ARBA00023125"/>
    </source>
</evidence>
<dbReference type="GO" id="GO:0003677">
    <property type="term" value="F:DNA binding"/>
    <property type="evidence" value="ECO:0007669"/>
    <property type="project" value="UniProtKB-KW"/>
</dbReference>
<evidence type="ECO:0000256" key="1">
    <source>
        <dbReference type="ARBA" id="ARBA00009446"/>
    </source>
</evidence>
<dbReference type="InterPro" id="IPR034144">
    <property type="entry name" value="TOPRIM_TopoIII"/>
</dbReference>
<dbReference type="PANTHER" id="PTHR11390">
    <property type="entry name" value="PROKARYOTIC DNA TOPOISOMERASE"/>
    <property type="match status" value="1"/>
</dbReference>
<dbReference type="InterPro" id="IPR000380">
    <property type="entry name" value="Topo_IA"/>
</dbReference>
<comment type="catalytic activity">
    <reaction evidence="5">
        <text>ATP-independent breakage of single-stranded DNA, followed by passage and rejoining.</text>
        <dbReference type="EC" id="5.6.2.1"/>
    </reaction>
</comment>
<comment type="function">
    <text evidence="5">Introduces a single-strand break via transesterification at a target site in duplex DNA. Releases the supercoiling and torsional tension of DNA introduced during the DNA replication and transcription by transiently cleaving and rejoining one strand of the DNA duplex. The scissile phosphodiester is attacked by the catalytic tyrosine of the enzyme, resulting in the formation of a DNA-(5'-phosphotyrosyl)-enzyme intermediate and the expulsion of a 3'-OH DNA strand.</text>
</comment>
<keyword evidence="4 5" id="KW-0413">Isomerase</keyword>
<feature type="domain" description="Toprim" evidence="6">
    <location>
        <begin position="2"/>
        <end position="133"/>
    </location>
</feature>
<dbReference type="CDD" id="cd03362">
    <property type="entry name" value="TOPRIM_TopoIA_TopoIII"/>
    <property type="match status" value="1"/>
</dbReference>
<evidence type="ECO:0000313" key="7">
    <source>
        <dbReference type="EMBL" id="TNN05002.1"/>
    </source>
</evidence>
<name>A0A4Z2CLA8_SCHJA</name>
<dbReference type="SUPFAM" id="SSF56712">
    <property type="entry name" value="Prokaryotic type I DNA topoisomerase"/>
    <property type="match status" value="1"/>
</dbReference>
<evidence type="ECO:0000313" key="8">
    <source>
        <dbReference type="Proteomes" id="UP000311919"/>
    </source>
</evidence>
<dbReference type="GO" id="GO:0006310">
    <property type="term" value="P:DNA recombination"/>
    <property type="evidence" value="ECO:0007669"/>
    <property type="project" value="TreeGrafter"/>
</dbReference>
<evidence type="ECO:0000256" key="4">
    <source>
        <dbReference type="ARBA" id="ARBA00023235"/>
    </source>
</evidence>
<dbReference type="Proteomes" id="UP000311919">
    <property type="component" value="Unassembled WGS sequence"/>
</dbReference>
<dbReference type="GO" id="GO:0003917">
    <property type="term" value="F:DNA topoisomerase type I (single strand cut, ATP-independent) activity"/>
    <property type="evidence" value="ECO:0007669"/>
    <property type="project" value="UniProtKB-EC"/>
</dbReference>
<dbReference type="FunFam" id="3.40.50.140:FF:000003">
    <property type="entry name" value="DNA topoisomerase"/>
    <property type="match status" value="1"/>
</dbReference>
<dbReference type="AlphaFoldDB" id="A0A4Z2CLA8"/>
<keyword evidence="3 5" id="KW-0238">DNA-binding</keyword>
<dbReference type="PANTHER" id="PTHR11390:SF21">
    <property type="entry name" value="DNA TOPOISOMERASE 3-ALPHA"/>
    <property type="match status" value="1"/>
</dbReference>
<dbReference type="EMBL" id="SKCS01000655">
    <property type="protein sequence ID" value="TNN05002.1"/>
    <property type="molecule type" value="Genomic_DNA"/>
</dbReference>
<proteinExistence type="inferred from homology"/>
<accession>A0A4Z2CLA8</accession>
<evidence type="ECO:0000256" key="5">
    <source>
        <dbReference type="RuleBase" id="RU362092"/>
    </source>
</evidence>
<dbReference type="OrthoDB" id="430051at2759"/>
<dbReference type="GO" id="GO:0031422">
    <property type="term" value="C:RecQ family helicase-topoisomerase III complex"/>
    <property type="evidence" value="ECO:0007669"/>
    <property type="project" value="TreeGrafter"/>
</dbReference>
<dbReference type="EC" id="5.6.2.1" evidence="5"/>
<keyword evidence="2 5" id="KW-0799">Topoisomerase</keyword>
<dbReference type="GO" id="GO:0006281">
    <property type="term" value="P:DNA repair"/>
    <property type="evidence" value="ECO:0007669"/>
    <property type="project" value="TreeGrafter"/>
</dbReference>
<dbReference type="GO" id="GO:0006265">
    <property type="term" value="P:DNA topological change"/>
    <property type="evidence" value="ECO:0007669"/>
    <property type="project" value="InterPro"/>
</dbReference>
<dbReference type="PROSITE" id="PS50880">
    <property type="entry name" value="TOPRIM"/>
    <property type="match status" value="1"/>
</dbReference>
<dbReference type="STRING" id="6182.A0A4Z2CLA8"/>
<comment type="caution">
    <text evidence="7">The sequence shown here is derived from an EMBL/GenBank/DDBJ whole genome shotgun (WGS) entry which is preliminary data.</text>
</comment>
<dbReference type="Pfam" id="PF01751">
    <property type="entry name" value="Toprim"/>
    <property type="match status" value="1"/>
</dbReference>
<dbReference type="SMART" id="SM00493">
    <property type="entry name" value="TOPRIM"/>
    <property type="match status" value="1"/>
</dbReference>
<dbReference type="InterPro" id="IPR023405">
    <property type="entry name" value="Topo_IA_core_domain"/>
</dbReference>
<dbReference type="Gene3D" id="3.40.50.140">
    <property type="match status" value="1"/>
</dbReference>